<evidence type="ECO:0000313" key="2">
    <source>
        <dbReference type="EMBL" id="PSN70754.1"/>
    </source>
</evidence>
<dbReference type="OrthoDB" id="2624308at2759"/>
<feature type="transmembrane region" description="Helical" evidence="1">
    <location>
        <begin position="176"/>
        <end position="196"/>
    </location>
</feature>
<evidence type="ECO:0008006" key="4">
    <source>
        <dbReference type="Google" id="ProtNLM"/>
    </source>
</evidence>
<name>A0A2T2NZA5_CORCC</name>
<sequence>MVATDAQVTTYELGPHAAAPRSAHGASQYSGDLPVGYDANGQQYTKTQSTGPPRLRGYRHIFDAYTVFKWQFPNFYRKPGLGYEKLSQHRHVDWFDRQWYGDYDDRYISAFDGKISKLVVQAVDDIYDNTTNSTWRRTFIRNIAPLYLRLANWPLNHVDFTKNDGKITSDDLPMVIVKWFFASIAITFVVLVPSLIHVQIGTPNSAELPVRNNGFYDPFPYKFIGYPKVARNIFELSNGRAAHGSQPNPVAERVLRPRYLCFLREPGTPALIMAVDDWIAQNKTESNLSYVFVAYTTEQFSTPDDLLALHQIADAAARNAGVGAYWIGCSCMPEENNLEDDVFRICDVIRGAHSLAIAVGRPANDIQGVNTTDSMLKQWGKRIWTFPEVLLAPAGKDVKVYTRGTDLFSPLDIPKNQFAAQVWPGDAHIARQLVDHYEGNLILSQLELVTLALECLHKRETTQYLPGDHSYALMGLLRIRPKIDPTDSAFQAFARLSLANGSDQLLERLICVLPRRPDQPWHTMDDAFHAKLWDILPGECSIAGVGQDDTVILDGCRAANIRWKSFTPVAHLRRWTWKRFAAQKLLHIGGYVFWISAILIAVYPKAGIPLFIYSLLLMGASPYLLRMLYLGKFWGQQGWFFGFEGYMDVDTIERQIFGGRLGRLKWAPYSSPLSRHHMNEHGECVPDDPCSDPSTKALVEACKTATPGQLRVFTVVDTGTMTATLFLAARPPVCFLLAGSEGGMQRAIGCSYDWTTATLYRETVLRFETPVQDNVFRVGRVKIGFNRPMHPFRNFQEVGEAKGNRVE</sequence>
<keyword evidence="1" id="KW-1133">Transmembrane helix</keyword>
<dbReference type="EMBL" id="KZ678131">
    <property type="protein sequence ID" value="PSN70754.1"/>
    <property type="molecule type" value="Genomic_DNA"/>
</dbReference>
<evidence type="ECO:0000313" key="3">
    <source>
        <dbReference type="Proteomes" id="UP000240883"/>
    </source>
</evidence>
<feature type="transmembrane region" description="Helical" evidence="1">
    <location>
        <begin position="610"/>
        <end position="629"/>
    </location>
</feature>
<keyword evidence="1" id="KW-0812">Transmembrane</keyword>
<protein>
    <recommendedName>
        <fullName evidence="4">3-hydroxyisobutyrate dehydrogenase protein</fullName>
    </recommendedName>
</protein>
<keyword evidence="3" id="KW-1185">Reference proteome</keyword>
<organism evidence="2 3">
    <name type="scientific">Corynespora cassiicola Philippines</name>
    <dbReference type="NCBI Taxonomy" id="1448308"/>
    <lineage>
        <taxon>Eukaryota</taxon>
        <taxon>Fungi</taxon>
        <taxon>Dikarya</taxon>
        <taxon>Ascomycota</taxon>
        <taxon>Pezizomycotina</taxon>
        <taxon>Dothideomycetes</taxon>
        <taxon>Pleosporomycetidae</taxon>
        <taxon>Pleosporales</taxon>
        <taxon>Corynesporascaceae</taxon>
        <taxon>Corynespora</taxon>
    </lineage>
</organism>
<evidence type="ECO:0000256" key="1">
    <source>
        <dbReference type="SAM" id="Phobius"/>
    </source>
</evidence>
<proteinExistence type="predicted"/>
<reference evidence="2 3" key="1">
    <citation type="journal article" date="2018" name="Front. Microbiol.">
        <title>Genome-Wide Analysis of Corynespora cassiicola Leaf Fall Disease Putative Effectors.</title>
        <authorList>
            <person name="Lopez D."/>
            <person name="Ribeiro S."/>
            <person name="Label P."/>
            <person name="Fumanal B."/>
            <person name="Venisse J.S."/>
            <person name="Kohler A."/>
            <person name="de Oliveira R.R."/>
            <person name="Labutti K."/>
            <person name="Lipzen A."/>
            <person name="Lail K."/>
            <person name="Bauer D."/>
            <person name="Ohm R.A."/>
            <person name="Barry K.W."/>
            <person name="Spatafora J."/>
            <person name="Grigoriev I.V."/>
            <person name="Martin F.M."/>
            <person name="Pujade-Renaud V."/>
        </authorList>
    </citation>
    <scope>NUCLEOTIDE SEQUENCE [LARGE SCALE GENOMIC DNA]</scope>
    <source>
        <strain evidence="2 3">Philippines</strain>
    </source>
</reference>
<dbReference type="STRING" id="1448308.A0A2T2NZA5"/>
<accession>A0A2T2NZA5</accession>
<dbReference type="AlphaFoldDB" id="A0A2T2NZA5"/>
<gene>
    <name evidence="2" type="ORF">BS50DRAFT_597978</name>
</gene>
<feature type="transmembrane region" description="Helical" evidence="1">
    <location>
        <begin position="585"/>
        <end position="604"/>
    </location>
</feature>
<dbReference type="Proteomes" id="UP000240883">
    <property type="component" value="Unassembled WGS sequence"/>
</dbReference>
<keyword evidence="1" id="KW-0472">Membrane</keyword>